<proteinExistence type="inferred from homology"/>
<feature type="binding site" evidence="7">
    <location>
        <position position="203"/>
    </location>
    <ligand>
        <name>Zn(2+)</name>
        <dbReference type="ChEBI" id="CHEBI:29105"/>
    </ligand>
</feature>
<reference evidence="8 9" key="1">
    <citation type="submission" date="2019-01" db="EMBL/GenBank/DDBJ databases">
        <authorList>
            <person name="Brito A."/>
        </authorList>
    </citation>
    <scope>NUCLEOTIDE SEQUENCE [LARGE SCALE GENOMIC DNA]</scope>
    <source>
        <strain evidence="8">1</strain>
    </source>
</reference>
<keyword evidence="2 7" id="KW-0479">Metal-binding</keyword>
<feature type="binding site" evidence="6">
    <location>
        <begin position="227"/>
        <end position="228"/>
    </location>
    <ligand>
        <name>substrate</name>
    </ligand>
</feature>
<keyword evidence="3 4" id="KW-0378">Hydrolase</keyword>
<evidence type="ECO:0000256" key="7">
    <source>
        <dbReference type="PIRSR" id="PIRSR038994-3"/>
    </source>
</evidence>
<dbReference type="PIRSF" id="PIRSF038994">
    <property type="entry name" value="NagA"/>
    <property type="match status" value="1"/>
</dbReference>
<feature type="binding site" evidence="6">
    <location>
        <position position="259"/>
    </location>
    <ligand>
        <name>substrate</name>
    </ligand>
</feature>
<feature type="binding site" evidence="6">
    <location>
        <position position="148"/>
    </location>
    <ligand>
        <name>substrate</name>
    </ligand>
</feature>
<evidence type="ECO:0000256" key="6">
    <source>
        <dbReference type="PIRSR" id="PIRSR038994-2"/>
    </source>
</evidence>
<evidence type="ECO:0000256" key="1">
    <source>
        <dbReference type="ARBA" id="ARBA00010716"/>
    </source>
</evidence>
<dbReference type="PANTHER" id="PTHR11113:SF14">
    <property type="entry name" value="N-ACETYLGLUCOSAMINE-6-PHOSPHATE DEACETYLASE"/>
    <property type="match status" value="1"/>
</dbReference>
<dbReference type="RefSeq" id="WP_144868317.1">
    <property type="nucleotide sequence ID" value="NZ_LR213849.1"/>
</dbReference>
<dbReference type="Proteomes" id="UP000320055">
    <property type="component" value="Unassembled WGS sequence"/>
</dbReference>
<feature type="binding site" evidence="6">
    <location>
        <begin position="316"/>
        <end position="318"/>
    </location>
    <ligand>
        <name>substrate</name>
    </ligand>
</feature>
<protein>
    <submittedName>
        <fullName evidence="8">N-acetylglucosamine-6-phosphate deacetylase</fullName>
        <ecNumber evidence="8">3.5.1.25</ecNumber>
    </submittedName>
</protein>
<dbReference type="InterPro" id="IPR003764">
    <property type="entry name" value="GlcNAc_6-P_deAcase"/>
</dbReference>
<dbReference type="Gene3D" id="3.20.20.140">
    <property type="entry name" value="Metal-dependent hydrolases"/>
    <property type="match status" value="1"/>
</dbReference>
<dbReference type="AlphaFoldDB" id="A0A563W569"/>
<accession>A0A563W569</accession>
<dbReference type="CDD" id="cd00854">
    <property type="entry name" value="NagA"/>
    <property type="match status" value="1"/>
</dbReference>
<evidence type="ECO:0000256" key="3">
    <source>
        <dbReference type="ARBA" id="ARBA00022801"/>
    </source>
</evidence>
<comment type="similarity">
    <text evidence="1 4">Belongs to the metallo-dependent hydrolases superfamily. NagA family.</text>
</comment>
<evidence type="ECO:0000256" key="5">
    <source>
        <dbReference type="PIRSR" id="PIRSR038994-1"/>
    </source>
</evidence>
<evidence type="ECO:0000313" key="9">
    <source>
        <dbReference type="Proteomes" id="UP000320055"/>
    </source>
</evidence>
<keyword evidence="4" id="KW-0119">Carbohydrate metabolism</keyword>
<evidence type="ECO:0000313" key="8">
    <source>
        <dbReference type="EMBL" id="VEP18816.1"/>
    </source>
</evidence>
<evidence type="ECO:0000256" key="2">
    <source>
        <dbReference type="ARBA" id="ARBA00022723"/>
    </source>
</evidence>
<dbReference type="SUPFAM" id="SSF51556">
    <property type="entry name" value="Metallo-dependent hydrolases"/>
    <property type="match status" value="1"/>
</dbReference>
<feature type="active site" description="Proton donor/acceptor" evidence="5">
    <location>
        <position position="283"/>
    </location>
</feature>
<dbReference type="OrthoDB" id="9776488at2"/>
<gene>
    <name evidence="8" type="ORF">H1P_920012</name>
</gene>
<dbReference type="NCBIfam" id="TIGR00221">
    <property type="entry name" value="nagA"/>
    <property type="match status" value="1"/>
</dbReference>
<sequence>MNQRQIICNAQIPGYQGLQNIVIDRQNIIEQITDKKIEIQPQDSVLDITGDYISLGGVDLQINGGLGLAFPDLEITDIPKLKEICDYLWQQGVDAFLPTIVTTSIDKIQRSLYAIQSFIKQQSNSELTAKILGVHLEGPFLNYAKRGAHPEQYLLPLTIDLLKQVIGDYQHLVKIITLAPELDSTGKAIKYLKEHNIIISLGHSLATETEAEKAFKLGASMITHSFNAMPSLHHRQPGLLGAAIVNNSVYCGLIADGKHVSPTMIKVLLNSSSNPNKIFLVSDALAPIGLSDGVYPWDSRTITVKDGTASLPDGTLSGTTLPLLTAVQNLVRWDICSPQKAIALATESPRKAINLPGIATGHRLSRSRLTGLRLLTNGAYKLLNRIQETAPPKPAVTVGQSANLLRWNYQPDIKGLTWERICSVTLVR</sequence>
<comment type="cofactor">
    <cofactor evidence="7">
        <name>a divalent metal cation</name>
        <dbReference type="ChEBI" id="CHEBI:60240"/>
    </cofactor>
    <text evidence="7">Binds 1 divalent metal cation per subunit.</text>
</comment>
<dbReference type="EMBL" id="CAACVJ010000701">
    <property type="protein sequence ID" value="VEP18816.1"/>
    <property type="molecule type" value="Genomic_DNA"/>
</dbReference>
<dbReference type="PANTHER" id="PTHR11113">
    <property type="entry name" value="N-ACETYLGLUCOSAMINE-6-PHOSPHATE DEACETYLASE"/>
    <property type="match status" value="1"/>
</dbReference>
<feature type="binding site" evidence="7">
    <location>
        <position position="137"/>
    </location>
    <ligand>
        <name>Zn(2+)</name>
        <dbReference type="ChEBI" id="CHEBI:29105"/>
    </ligand>
</feature>
<dbReference type="InterPro" id="IPR032466">
    <property type="entry name" value="Metal_Hydrolase"/>
</dbReference>
<feature type="binding site" evidence="6">
    <location>
        <position position="235"/>
    </location>
    <ligand>
        <name>substrate</name>
    </ligand>
</feature>
<organism evidence="8 9">
    <name type="scientific">Hyella patelloides LEGE 07179</name>
    <dbReference type="NCBI Taxonomy" id="945734"/>
    <lineage>
        <taxon>Bacteria</taxon>
        <taxon>Bacillati</taxon>
        <taxon>Cyanobacteriota</taxon>
        <taxon>Cyanophyceae</taxon>
        <taxon>Pleurocapsales</taxon>
        <taxon>Hyellaceae</taxon>
        <taxon>Hyella</taxon>
    </lineage>
</organism>
<evidence type="ECO:0000256" key="4">
    <source>
        <dbReference type="PIRNR" id="PIRNR038994"/>
    </source>
</evidence>
<keyword evidence="9" id="KW-1185">Reference proteome</keyword>
<dbReference type="GO" id="GO:0008448">
    <property type="term" value="F:N-acetylglucosamine-6-phosphate deacetylase activity"/>
    <property type="evidence" value="ECO:0007669"/>
    <property type="project" value="UniProtKB-EC"/>
</dbReference>
<dbReference type="GO" id="GO:0046872">
    <property type="term" value="F:metal ion binding"/>
    <property type="evidence" value="ECO:0007669"/>
    <property type="project" value="UniProtKB-KW"/>
</dbReference>
<dbReference type="GO" id="GO:0006046">
    <property type="term" value="P:N-acetylglucosamine catabolic process"/>
    <property type="evidence" value="ECO:0007669"/>
    <property type="project" value="TreeGrafter"/>
</dbReference>
<dbReference type="EC" id="3.5.1.25" evidence="8"/>
<name>A0A563W569_9CYAN</name>
<feature type="binding site" evidence="7">
    <location>
        <position position="224"/>
    </location>
    <ligand>
        <name>Zn(2+)</name>
        <dbReference type="ChEBI" id="CHEBI:29105"/>
    </ligand>
</feature>